<proteinExistence type="predicted"/>
<dbReference type="EMBL" id="LXWW01000011">
    <property type="protein sequence ID" value="OAO18003.1"/>
    <property type="molecule type" value="Genomic_DNA"/>
</dbReference>
<reference evidence="4 5" key="1">
    <citation type="submission" date="2016-05" db="EMBL/GenBank/DDBJ databases">
        <title>Nuclear genome of Blastocystis sp. subtype 1 NandII.</title>
        <authorList>
            <person name="Gentekaki E."/>
            <person name="Curtis B."/>
            <person name="Stairs C."/>
            <person name="Eme L."/>
            <person name="Herman E."/>
            <person name="Klimes V."/>
            <person name="Arias M.C."/>
            <person name="Elias M."/>
            <person name="Hilliou F."/>
            <person name="Klute M."/>
            <person name="Malik S.-B."/>
            <person name="Pightling A."/>
            <person name="Rachubinski R."/>
            <person name="Salas D."/>
            <person name="Schlacht A."/>
            <person name="Suga H."/>
            <person name="Archibald J."/>
            <person name="Ball S.G."/>
            <person name="Clark G."/>
            <person name="Dacks J."/>
            <person name="Van Der Giezen M."/>
            <person name="Tsaousis A."/>
            <person name="Roger A."/>
        </authorList>
    </citation>
    <scope>NUCLEOTIDE SEQUENCE [LARGE SCALE GENOMIC DNA]</scope>
    <source>
        <strain evidence="5">ATCC 50177 / NandII</strain>
    </source>
</reference>
<keyword evidence="2" id="KW-0472">Membrane</keyword>
<keyword evidence="1" id="KW-0175">Coiled coil</keyword>
<protein>
    <submittedName>
        <fullName evidence="4">Uncharacterized protein</fullName>
    </submittedName>
</protein>
<accession>A0A196SLS0</accession>
<keyword evidence="5" id="KW-1185">Reference proteome</keyword>
<keyword evidence="3" id="KW-0732">Signal</keyword>
<dbReference type="Proteomes" id="UP000078348">
    <property type="component" value="Unassembled WGS sequence"/>
</dbReference>
<feature type="transmembrane region" description="Helical" evidence="2">
    <location>
        <begin position="268"/>
        <end position="296"/>
    </location>
</feature>
<evidence type="ECO:0000256" key="1">
    <source>
        <dbReference type="SAM" id="Coils"/>
    </source>
</evidence>
<feature type="coiled-coil region" evidence="1">
    <location>
        <begin position="40"/>
        <end position="128"/>
    </location>
</feature>
<organism evidence="4 5">
    <name type="scientific">Blastocystis sp. subtype 1 (strain ATCC 50177 / NandII)</name>
    <dbReference type="NCBI Taxonomy" id="478820"/>
    <lineage>
        <taxon>Eukaryota</taxon>
        <taxon>Sar</taxon>
        <taxon>Stramenopiles</taxon>
        <taxon>Bigyra</taxon>
        <taxon>Opalozoa</taxon>
        <taxon>Opalinata</taxon>
        <taxon>Blastocystidae</taxon>
        <taxon>Blastocystis</taxon>
    </lineage>
</organism>
<evidence type="ECO:0000313" key="4">
    <source>
        <dbReference type="EMBL" id="OAO18003.1"/>
    </source>
</evidence>
<keyword evidence="2" id="KW-0812">Transmembrane</keyword>
<comment type="caution">
    <text evidence="4">The sequence shown here is derived from an EMBL/GenBank/DDBJ whole genome shotgun (WGS) entry which is preliminary data.</text>
</comment>
<dbReference type="AlphaFoldDB" id="A0A196SLS0"/>
<feature type="chain" id="PRO_5008274699" evidence="3">
    <location>
        <begin position="23"/>
        <end position="385"/>
    </location>
</feature>
<evidence type="ECO:0000313" key="5">
    <source>
        <dbReference type="Proteomes" id="UP000078348"/>
    </source>
</evidence>
<name>A0A196SLS0_BLAHN</name>
<gene>
    <name evidence="4" type="ORF">AV274_0246</name>
</gene>
<feature type="signal peptide" evidence="3">
    <location>
        <begin position="1"/>
        <end position="22"/>
    </location>
</feature>
<evidence type="ECO:0000256" key="3">
    <source>
        <dbReference type="SAM" id="SignalP"/>
    </source>
</evidence>
<sequence>MKFCYRLLLGLLIAMVFGVALSDETIEVPVDNAPKPTESEKNVYERVNELKLDADKLETEIKTKSEAFTAEEKKIGKETEAMKKRIEKKQQSLDIWNEEELKRMHSRIEELKAEVAQLEKRASILNGKATFIDCVVDLIERYVLPAGEWLYAKAAEYWVIAKAYLLKAWTWFVTFWNSNQYTQAAQSAVVKYGTICINYVVAFWNTTAYPTLMRLYEPYAPKVNEIIASMIAAVKKYGMIAYTWTVEKLALQYELMKNTKFVKDYADVLMYITLVLIFNALWHAALLVLVILTFPLRCLCPCCCRKCCCKNCKCCCKNCKCCDKCCCKCCKRDKCCDKCSDKCDGKCCDKCCKYCKCCDKCSDKCDGKCCDKCDKCCCKCCASKN</sequence>
<evidence type="ECO:0000256" key="2">
    <source>
        <dbReference type="SAM" id="Phobius"/>
    </source>
</evidence>
<keyword evidence="2" id="KW-1133">Transmembrane helix</keyword>